<evidence type="ECO:0000313" key="8">
    <source>
        <dbReference type="Proteomes" id="UP001491349"/>
    </source>
</evidence>
<dbReference type="PANTHER" id="PTHR14226">
    <property type="entry name" value="NEUROPATHY TARGET ESTERASE/SWISS CHEESE D.MELANOGASTER"/>
    <property type="match status" value="1"/>
</dbReference>
<dbReference type="Gene3D" id="3.40.1090.10">
    <property type="entry name" value="Cytosolic phospholipase A2 catalytic domain"/>
    <property type="match status" value="2"/>
</dbReference>
<evidence type="ECO:0000256" key="5">
    <source>
        <dbReference type="SAM" id="SignalP"/>
    </source>
</evidence>
<evidence type="ECO:0000256" key="3">
    <source>
        <dbReference type="ARBA" id="ARBA00023098"/>
    </source>
</evidence>
<proteinExistence type="predicted"/>
<dbReference type="EMBL" id="JBBPCB010000001">
    <property type="protein sequence ID" value="MEK8178853.1"/>
    <property type="molecule type" value="Genomic_DNA"/>
</dbReference>
<dbReference type="PANTHER" id="PTHR14226:SF76">
    <property type="entry name" value="NTE FAMILY PROTEIN RSSA"/>
    <property type="match status" value="1"/>
</dbReference>
<dbReference type="PROSITE" id="PS51635">
    <property type="entry name" value="PNPLA"/>
    <property type="match status" value="1"/>
</dbReference>
<accession>A0ABU9DWT5</accession>
<feature type="signal peptide" evidence="5">
    <location>
        <begin position="1"/>
        <end position="19"/>
    </location>
</feature>
<evidence type="ECO:0000259" key="6">
    <source>
        <dbReference type="PROSITE" id="PS51635"/>
    </source>
</evidence>
<feature type="domain" description="PNPLA" evidence="6">
    <location>
        <begin position="32"/>
        <end position="222"/>
    </location>
</feature>
<dbReference type="InterPro" id="IPR016035">
    <property type="entry name" value="Acyl_Trfase/lysoPLipase"/>
</dbReference>
<evidence type="ECO:0000256" key="4">
    <source>
        <dbReference type="PROSITE-ProRule" id="PRU01161"/>
    </source>
</evidence>
<keyword evidence="3 4" id="KW-0443">Lipid metabolism</keyword>
<dbReference type="Pfam" id="PF01734">
    <property type="entry name" value="Patatin"/>
    <property type="match status" value="1"/>
</dbReference>
<name>A0ABU9DWT5_9FLAO</name>
<dbReference type="RefSeq" id="WP_187659001.1">
    <property type="nucleotide sequence ID" value="NZ_JACTAB010000001.1"/>
</dbReference>
<dbReference type="SUPFAM" id="SSF52151">
    <property type="entry name" value="FabD/lysophospholipase-like"/>
    <property type="match status" value="1"/>
</dbReference>
<keyword evidence="1 4" id="KW-0378">Hydrolase</keyword>
<feature type="active site" description="Nucleophile" evidence="4">
    <location>
        <position position="65"/>
    </location>
</feature>
<reference evidence="7 8" key="1">
    <citation type="submission" date="2024-04" db="EMBL/GenBank/DDBJ databases">
        <title>draft genome sequnece of Flavobacterium buctense JCM 30750.</title>
        <authorList>
            <person name="Kim D.-U."/>
        </authorList>
    </citation>
    <scope>NUCLEOTIDE SEQUENCE [LARGE SCALE GENOMIC DNA]</scope>
    <source>
        <strain evidence="7 8">JCM 30750</strain>
    </source>
</reference>
<protein>
    <submittedName>
        <fullName evidence="7">Patatin-like phospholipase family protein</fullName>
    </submittedName>
</protein>
<gene>
    <name evidence="7" type="ORF">WMW71_00750</name>
</gene>
<evidence type="ECO:0000256" key="1">
    <source>
        <dbReference type="ARBA" id="ARBA00022801"/>
    </source>
</evidence>
<keyword evidence="5" id="KW-0732">Signal</keyword>
<comment type="caution">
    <text evidence="7">The sequence shown here is derived from an EMBL/GenBank/DDBJ whole genome shotgun (WGS) entry which is preliminary data.</text>
</comment>
<dbReference type="Pfam" id="PF19143">
    <property type="entry name" value="Omp85_2"/>
    <property type="match status" value="1"/>
</dbReference>
<feature type="active site" description="Proton acceptor" evidence="4">
    <location>
        <position position="209"/>
    </location>
</feature>
<dbReference type="InterPro" id="IPR050301">
    <property type="entry name" value="NTE"/>
</dbReference>
<feature type="chain" id="PRO_5046631257" evidence="5">
    <location>
        <begin position="20"/>
        <end position="737"/>
    </location>
</feature>
<organism evidence="7 8">
    <name type="scientific">Flavobacterium buctense</name>
    <dbReference type="NCBI Taxonomy" id="1648146"/>
    <lineage>
        <taxon>Bacteria</taxon>
        <taxon>Pseudomonadati</taxon>
        <taxon>Bacteroidota</taxon>
        <taxon>Flavobacteriia</taxon>
        <taxon>Flavobacteriales</taxon>
        <taxon>Flavobacteriaceae</taxon>
        <taxon>Flavobacterium</taxon>
    </lineage>
</organism>
<evidence type="ECO:0000256" key="2">
    <source>
        <dbReference type="ARBA" id="ARBA00022963"/>
    </source>
</evidence>
<feature type="short sequence motif" description="DGA/G" evidence="4">
    <location>
        <begin position="209"/>
        <end position="211"/>
    </location>
</feature>
<sequence>MKKTILLLVGLFLLQVVVAQDSTKTIRPKIGLVLSGGGAKGFAHIGVLKVLEENGIKIDYIGGTSMGAVVGGLYASGYSATQIDSIFYNTDFDELLQDYIPRSSKSFYEKRNDEMYAISLPFHKFKIGIPIALSKGMYNYNLLSKLTHKVRHVRDFSKLPIPFLCVATDIETGQAIILRDGYLAQALLASSAFPSLFSPVEIDGRILIDGGVVNNYPAEEVRKMGADIIIGVDVQDDLKNRDALKDATRILVQITNLDMIKSMNDKKMITDIYIKPDISNYGVISFDQGKEIIKRGELAALLEIDKIKQLIPQDSNYKLNNHTINKDTLFIKSISLNRLDNYTRAYILGKLRFKNGKKISYNDLKTGINNINATQNFSRISYTIEPYQGADELKLSLTENATKTFLKFGLHYDGLYKSALLANITQKKSLFKNDVVSLDVGLGDNIRYNLDYYIDNGFYWSFGLKSRYNQFNRNVATDFRDNQILDQLGLNSINMDFSDLTNQAYMQTVFIQKFLIGAGVEWKYLKIRSDNLSEVNPTFEKSSYASVFGYVKYDSFDNKLFPKKGWFFSGDIQSFLYSSDYTGDFNRYSIAKGEIGIVKTFYKKATIKLQSDLGFVFGNDSVHFFDFVLGGYGYNTINNFKHFYGYDFLSLSADSYIKSCITFDYEFFKKNHINFAANFANVEDDLFRTGNWLSKPTYNGYAIGYALESVIGPVEVKYSWSPELTKGFTFISVGFWF</sequence>
<feature type="short sequence motif" description="GXGXXG" evidence="4">
    <location>
        <begin position="36"/>
        <end position="41"/>
    </location>
</feature>
<keyword evidence="2 4" id="KW-0442">Lipid degradation</keyword>
<feature type="short sequence motif" description="GXSXG" evidence="4">
    <location>
        <begin position="63"/>
        <end position="67"/>
    </location>
</feature>
<dbReference type="InterPro" id="IPR002641">
    <property type="entry name" value="PNPLA_dom"/>
</dbReference>
<evidence type="ECO:0000313" key="7">
    <source>
        <dbReference type="EMBL" id="MEK8178853.1"/>
    </source>
</evidence>
<keyword evidence="8" id="KW-1185">Reference proteome</keyword>
<dbReference type="CDD" id="cd07205">
    <property type="entry name" value="Pat_PNPLA6_PNPLA7_NTE1_like"/>
    <property type="match status" value="1"/>
</dbReference>
<dbReference type="Proteomes" id="UP001491349">
    <property type="component" value="Unassembled WGS sequence"/>
</dbReference>
<dbReference type="InterPro" id="IPR043864">
    <property type="entry name" value="Omp85-like_dom"/>
</dbReference>